<gene>
    <name evidence="9" type="ORF">SAMN02745973_01953</name>
</gene>
<dbReference type="GO" id="GO:0003677">
    <property type="term" value="F:DNA binding"/>
    <property type="evidence" value="ECO:0007669"/>
    <property type="project" value="InterPro"/>
</dbReference>
<comment type="catalytic activity">
    <reaction evidence="7">
        <text>DNA(n) + a 2'-deoxyribonucleoside 5'-triphosphate = DNA(n+1) + diphosphate</text>
        <dbReference type="Rhea" id="RHEA:22508"/>
        <dbReference type="Rhea" id="RHEA-COMP:17339"/>
        <dbReference type="Rhea" id="RHEA-COMP:17340"/>
        <dbReference type="ChEBI" id="CHEBI:33019"/>
        <dbReference type="ChEBI" id="CHEBI:61560"/>
        <dbReference type="ChEBI" id="CHEBI:173112"/>
        <dbReference type="EC" id="2.7.7.7"/>
    </reaction>
</comment>
<dbReference type="Gene3D" id="3.40.50.300">
    <property type="entry name" value="P-loop containing nucleotide triphosphate hydrolases"/>
    <property type="match status" value="1"/>
</dbReference>
<evidence type="ECO:0000256" key="7">
    <source>
        <dbReference type="ARBA" id="ARBA00049244"/>
    </source>
</evidence>
<evidence type="ECO:0000313" key="9">
    <source>
        <dbReference type="EMBL" id="SJZ87324.1"/>
    </source>
</evidence>
<keyword evidence="10" id="KW-1185">Reference proteome</keyword>
<dbReference type="GO" id="GO:0006261">
    <property type="term" value="P:DNA-templated DNA replication"/>
    <property type="evidence" value="ECO:0007669"/>
    <property type="project" value="TreeGrafter"/>
</dbReference>
<sequence>MVHTLVRALEKNKISHSYIFAGPEGTQKETVAYCFAKALLSQEKPFEKTESKKIEDHNHPDLIDLFPQGVSIKIDQIREIKKDISVKPFASNYKIYILHQAHTMGAPAQNSFLKTLEEPPEYAVIILITNSLSALLPTIRSRSQILQFQPIHRALLEKYLLEKHGLSQNKAWEISLIANGNIKRALELVNDHGILQERKEILKKLLKIIKGDIALIFPTALWLKEKKDYLEEWLDFFMIWFRDVALYQELGDNPYIIHREYKDWLEEFSFYLSYDQIHDIIKEIQQSKNDIKHNINLQLNMESMLLKMQNREDS</sequence>
<proteinExistence type="predicted"/>
<dbReference type="InterPro" id="IPR015199">
    <property type="entry name" value="DNA_pol_III_delta_C"/>
</dbReference>
<keyword evidence="4" id="KW-0548">Nucleotidyltransferase</keyword>
<dbReference type="Gene3D" id="1.20.272.10">
    <property type="match status" value="1"/>
</dbReference>
<organism evidence="9 10">
    <name type="scientific">Garciella nitratireducens DSM 15102</name>
    <dbReference type="NCBI Taxonomy" id="1121911"/>
    <lineage>
        <taxon>Bacteria</taxon>
        <taxon>Bacillati</taxon>
        <taxon>Bacillota</taxon>
        <taxon>Clostridia</taxon>
        <taxon>Eubacteriales</taxon>
        <taxon>Eubacteriaceae</taxon>
        <taxon>Garciella</taxon>
    </lineage>
</organism>
<dbReference type="InterPro" id="IPR050238">
    <property type="entry name" value="DNA_Rep/Repair_Clamp_Loader"/>
</dbReference>
<evidence type="ECO:0000256" key="6">
    <source>
        <dbReference type="ARBA" id="ARBA00022932"/>
    </source>
</evidence>
<dbReference type="InterPro" id="IPR027417">
    <property type="entry name" value="P-loop_NTPase"/>
</dbReference>
<name>A0A1T4P746_9FIRM</name>
<feature type="domain" description="DNA polymerase III delta subunit C-terminal" evidence="8">
    <location>
        <begin position="195"/>
        <end position="308"/>
    </location>
</feature>
<evidence type="ECO:0000259" key="8">
    <source>
        <dbReference type="Pfam" id="PF09115"/>
    </source>
</evidence>
<dbReference type="AlphaFoldDB" id="A0A1T4P746"/>
<evidence type="ECO:0000256" key="1">
    <source>
        <dbReference type="ARBA" id="ARBA00012417"/>
    </source>
</evidence>
<evidence type="ECO:0000313" key="10">
    <source>
        <dbReference type="Proteomes" id="UP000196365"/>
    </source>
</evidence>
<dbReference type="GO" id="GO:0009360">
    <property type="term" value="C:DNA polymerase III complex"/>
    <property type="evidence" value="ECO:0007669"/>
    <property type="project" value="InterPro"/>
</dbReference>
<protein>
    <recommendedName>
        <fullName evidence="2">DNA polymerase III subunit delta'</fullName>
        <ecNumber evidence="1">2.7.7.7</ecNumber>
    </recommendedName>
</protein>
<dbReference type="SUPFAM" id="SSF52540">
    <property type="entry name" value="P-loop containing nucleoside triphosphate hydrolases"/>
    <property type="match status" value="1"/>
</dbReference>
<accession>A0A1T4P746</accession>
<dbReference type="PANTHER" id="PTHR11669">
    <property type="entry name" value="REPLICATION FACTOR C / DNA POLYMERASE III GAMMA-TAU SUBUNIT"/>
    <property type="match status" value="1"/>
</dbReference>
<dbReference type="EC" id="2.7.7.7" evidence="1"/>
<evidence type="ECO:0000256" key="2">
    <source>
        <dbReference type="ARBA" id="ARBA00014363"/>
    </source>
</evidence>
<keyword evidence="6" id="KW-0239">DNA-directed DNA polymerase</keyword>
<evidence type="ECO:0000256" key="5">
    <source>
        <dbReference type="ARBA" id="ARBA00022705"/>
    </source>
</evidence>
<dbReference type="Pfam" id="PF13177">
    <property type="entry name" value="DNA_pol3_delta2"/>
    <property type="match status" value="1"/>
</dbReference>
<dbReference type="PANTHER" id="PTHR11669:SF8">
    <property type="entry name" value="DNA POLYMERASE III SUBUNIT DELTA"/>
    <property type="match status" value="1"/>
</dbReference>
<dbReference type="Pfam" id="PF09115">
    <property type="entry name" value="DNApol3-delta_C"/>
    <property type="match status" value="1"/>
</dbReference>
<evidence type="ECO:0000256" key="3">
    <source>
        <dbReference type="ARBA" id="ARBA00022679"/>
    </source>
</evidence>
<dbReference type="EMBL" id="FUWV01000015">
    <property type="protein sequence ID" value="SJZ87324.1"/>
    <property type="molecule type" value="Genomic_DNA"/>
</dbReference>
<keyword evidence="5" id="KW-0235">DNA replication</keyword>
<reference evidence="9 10" key="1">
    <citation type="submission" date="2017-02" db="EMBL/GenBank/DDBJ databases">
        <authorList>
            <person name="Peterson S.W."/>
        </authorList>
    </citation>
    <scope>NUCLEOTIDE SEQUENCE [LARGE SCALE GENOMIC DNA]</scope>
    <source>
        <strain evidence="9 10">DSM 15102</strain>
    </source>
</reference>
<keyword evidence="3" id="KW-0808">Transferase</keyword>
<evidence type="ECO:0000256" key="4">
    <source>
        <dbReference type="ARBA" id="ARBA00022695"/>
    </source>
</evidence>
<dbReference type="Proteomes" id="UP000196365">
    <property type="component" value="Unassembled WGS sequence"/>
</dbReference>
<dbReference type="GO" id="GO:0003887">
    <property type="term" value="F:DNA-directed DNA polymerase activity"/>
    <property type="evidence" value="ECO:0007669"/>
    <property type="project" value="UniProtKB-KW"/>
</dbReference>